<organism evidence="2 3">
    <name type="scientific">Pleurodeles waltl</name>
    <name type="common">Iberian ribbed newt</name>
    <dbReference type="NCBI Taxonomy" id="8319"/>
    <lineage>
        <taxon>Eukaryota</taxon>
        <taxon>Metazoa</taxon>
        <taxon>Chordata</taxon>
        <taxon>Craniata</taxon>
        <taxon>Vertebrata</taxon>
        <taxon>Euteleostomi</taxon>
        <taxon>Amphibia</taxon>
        <taxon>Batrachia</taxon>
        <taxon>Caudata</taxon>
        <taxon>Salamandroidea</taxon>
        <taxon>Salamandridae</taxon>
        <taxon>Pleurodelinae</taxon>
        <taxon>Pleurodeles</taxon>
    </lineage>
</organism>
<proteinExistence type="predicted"/>
<gene>
    <name evidence="2" type="ORF">NDU88_006823</name>
</gene>
<evidence type="ECO:0000313" key="3">
    <source>
        <dbReference type="Proteomes" id="UP001066276"/>
    </source>
</evidence>
<feature type="compositionally biased region" description="Basic and acidic residues" evidence="1">
    <location>
        <begin position="96"/>
        <end position="142"/>
    </location>
</feature>
<evidence type="ECO:0000256" key="1">
    <source>
        <dbReference type="SAM" id="MobiDB-lite"/>
    </source>
</evidence>
<evidence type="ECO:0000313" key="2">
    <source>
        <dbReference type="EMBL" id="KAJ1154066.1"/>
    </source>
</evidence>
<protein>
    <submittedName>
        <fullName evidence="2">Uncharacterized protein</fullName>
    </submittedName>
</protein>
<feature type="compositionally biased region" description="Basic residues" evidence="1">
    <location>
        <begin position="35"/>
        <end position="47"/>
    </location>
</feature>
<name>A0AAV7RNK7_PLEWA</name>
<accession>A0AAV7RNK7</accession>
<sequence>MLQLCVGRRTIGWGFNEWGCESSVSRSSQQDSPLGRKHRPGARRRGRSPTGIRVTGSAVPNQSAMLFHRGGAGFPMQPPSWDLRVAELDLISLPHDGNRRTKGEEGLKEEVTGEEPGDWRESEVQEKEEMPKSRVEEKSNHE</sequence>
<dbReference type="AlphaFoldDB" id="A0AAV7RNK7"/>
<feature type="region of interest" description="Disordered" evidence="1">
    <location>
        <begin position="94"/>
        <end position="142"/>
    </location>
</feature>
<comment type="caution">
    <text evidence="2">The sequence shown here is derived from an EMBL/GenBank/DDBJ whole genome shotgun (WGS) entry which is preliminary data.</text>
</comment>
<feature type="region of interest" description="Disordered" evidence="1">
    <location>
        <begin position="20"/>
        <end position="56"/>
    </location>
</feature>
<keyword evidence="3" id="KW-1185">Reference proteome</keyword>
<reference evidence="2" key="1">
    <citation type="journal article" date="2022" name="bioRxiv">
        <title>Sequencing and chromosome-scale assembly of the giantPleurodeles waltlgenome.</title>
        <authorList>
            <person name="Brown T."/>
            <person name="Elewa A."/>
            <person name="Iarovenko S."/>
            <person name="Subramanian E."/>
            <person name="Araus A.J."/>
            <person name="Petzold A."/>
            <person name="Susuki M."/>
            <person name="Suzuki K.-i.T."/>
            <person name="Hayashi T."/>
            <person name="Toyoda A."/>
            <person name="Oliveira C."/>
            <person name="Osipova E."/>
            <person name="Leigh N.D."/>
            <person name="Simon A."/>
            <person name="Yun M.H."/>
        </authorList>
    </citation>
    <scope>NUCLEOTIDE SEQUENCE</scope>
    <source>
        <strain evidence="2">20211129_DDA</strain>
        <tissue evidence="2">Liver</tissue>
    </source>
</reference>
<dbReference type="Proteomes" id="UP001066276">
    <property type="component" value="Chromosome 5"/>
</dbReference>
<feature type="compositionally biased region" description="Low complexity" evidence="1">
    <location>
        <begin position="22"/>
        <end position="32"/>
    </location>
</feature>
<dbReference type="EMBL" id="JANPWB010000009">
    <property type="protein sequence ID" value="KAJ1154066.1"/>
    <property type="molecule type" value="Genomic_DNA"/>
</dbReference>